<dbReference type="OrthoDB" id="10031931at2759"/>
<dbReference type="EMBL" id="UYJE01003911">
    <property type="protein sequence ID" value="VDI23296.1"/>
    <property type="molecule type" value="Genomic_DNA"/>
</dbReference>
<accession>A0A8B6DT48</accession>
<gene>
    <name evidence="1" type="ORF">MGAL_10B000611</name>
</gene>
<organism evidence="1 2">
    <name type="scientific">Mytilus galloprovincialis</name>
    <name type="common">Mediterranean mussel</name>
    <dbReference type="NCBI Taxonomy" id="29158"/>
    <lineage>
        <taxon>Eukaryota</taxon>
        <taxon>Metazoa</taxon>
        <taxon>Spiralia</taxon>
        <taxon>Lophotrochozoa</taxon>
        <taxon>Mollusca</taxon>
        <taxon>Bivalvia</taxon>
        <taxon>Autobranchia</taxon>
        <taxon>Pteriomorphia</taxon>
        <taxon>Mytilida</taxon>
        <taxon>Mytiloidea</taxon>
        <taxon>Mytilidae</taxon>
        <taxon>Mytilinae</taxon>
        <taxon>Mytilus</taxon>
    </lineage>
</organism>
<sequence length="99" mass="11726">DKWDIVPTEEHIDRLAPLIGNSSLHFLIELDMEFETWEQICHIQADRDLVRLNKNILEEWRNQFCRSHNLKPTLRKIGQAFSNVGKHVKMVENTLSDLF</sequence>
<protein>
    <recommendedName>
        <fullName evidence="3">Death domain-containing protein</fullName>
    </recommendedName>
</protein>
<comment type="caution">
    <text evidence="1">The sequence shown here is derived from an EMBL/GenBank/DDBJ whole genome shotgun (WGS) entry which is preliminary data.</text>
</comment>
<evidence type="ECO:0008006" key="3">
    <source>
        <dbReference type="Google" id="ProtNLM"/>
    </source>
</evidence>
<dbReference type="Proteomes" id="UP000596742">
    <property type="component" value="Unassembled WGS sequence"/>
</dbReference>
<evidence type="ECO:0000313" key="1">
    <source>
        <dbReference type="EMBL" id="VDI23296.1"/>
    </source>
</evidence>
<name>A0A8B6DT48_MYTGA</name>
<evidence type="ECO:0000313" key="2">
    <source>
        <dbReference type="Proteomes" id="UP000596742"/>
    </source>
</evidence>
<keyword evidence="2" id="KW-1185">Reference proteome</keyword>
<feature type="non-terminal residue" evidence="1">
    <location>
        <position position="1"/>
    </location>
</feature>
<dbReference type="AlphaFoldDB" id="A0A8B6DT48"/>
<proteinExistence type="predicted"/>
<reference evidence="1" key="1">
    <citation type="submission" date="2018-11" db="EMBL/GenBank/DDBJ databases">
        <authorList>
            <person name="Alioto T."/>
            <person name="Alioto T."/>
        </authorList>
    </citation>
    <scope>NUCLEOTIDE SEQUENCE</scope>
</reference>